<evidence type="ECO:0000259" key="5">
    <source>
        <dbReference type="PROSITE" id="PS50177"/>
    </source>
</evidence>
<dbReference type="SMART" id="SM00360">
    <property type="entry name" value="RRM"/>
    <property type="match status" value="1"/>
</dbReference>
<evidence type="ECO:0000313" key="7">
    <source>
        <dbReference type="Proteomes" id="UP000008370"/>
    </source>
</evidence>
<dbReference type="KEGG" id="pco:PHACADRAFT_252096"/>
<feature type="region of interest" description="Disordered" evidence="3">
    <location>
        <begin position="134"/>
        <end position="281"/>
    </location>
</feature>
<evidence type="ECO:0000313" key="6">
    <source>
        <dbReference type="EMBL" id="EKM58090.1"/>
    </source>
</evidence>
<dbReference type="GO" id="GO:0016579">
    <property type="term" value="P:protein deubiquitination"/>
    <property type="evidence" value="ECO:0007669"/>
    <property type="project" value="TreeGrafter"/>
</dbReference>
<name>K5WFK8_PHACS</name>
<dbReference type="HOGENOM" id="CLU_022209_2_1_1"/>
<sequence>MTNQSTVNPSEVGWQFVPQYYTFVNKQPNRLHCFYTKASTFIHGTEGEDGKPCYGQQEIHTKITSIGFQDCKVFIHSVDAQSSANGGIIIQVIGEMSNKGEPWKKFVQTFFLAEQPNGYFVLNDIFRFLKEETVEDEPADEAEPVTDVPAVQEPPPAPATPAPAPPPVAEPEPTPEPAREPTPPPSPSPEPEEPESPAVIEPAVEQQPNGEPSQDVEPSAQPPAPSIQEAPAASPSPAVTPSPAPTASPAPPAPESAAPSPTPQPAVAVAAPAPIQPTPATPVRKTWANLAAAGSNRWGAAVAQEAKGVSEAPVSSSSPAPTTPHSPAPRGQNRPHPLYIQASTAPTPECFVKGVVDPITDAALKNTLTQRFGPIKEIEIVRNKACAFLEFTTLEAARRCLVTSLPRNAGGEGGIRIGDPNDSQTPIIYVEIRKERGDRPPPRGPPVNGGDRGRGGFRGGGRGAPRGRGVPQQK</sequence>
<feature type="domain" description="NTF2" evidence="5">
    <location>
        <begin position="12"/>
        <end position="128"/>
    </location>
</feature>
<dbReference type="InterPro" id="IPR039539">
    <property type="entry name" value="Ras_GTPase_bind_prot"/>
</dbReference>
<evidence type="ECO:0000259" key="4">
    <source>
        <dbReference type="PROSITE" id="PS50102"/>
    </source>
</evidence>
<dbReference type="Pfam" id="PF02136">
    <property type="entry name" value="NTF2"/>
    <property type="match status" value="1"/>
</dbReference>
<feature type="domain" description="RRM" evidence="4">
    <location>
        <begin position="348"/>
        <end position="435"/>
    </location>
</feature>
<dbReference type="PROSITE" id="PS50177">
    <property type="entry name" value="NTF2_DOMAIN"/>
    <property type="match status" value="1"/>
</dbReference>
<protein>
    <recommendedName>
        <fullName evidence="8">NTF2 domain-containing protein</fullName>
    </recommendedName>
</protein>
<dbReference type="Pfam" id="PF00076">
    <property type="entry name" value="RRM_1"/>
    <property type="match status" value="1"/>
</dbReference>
<evidence type="ECO:0000256" key="2">
    <source>
        <dbReference type="PROSITE-ProRule" id="PRU00176"/>
    </source>
</evidence>
<organism evidence="6 7">
    <name type="scientific">Phanerochaete carnosa (strain HHB-10118-sp)</name>
    <name type="common">White-rot fungus</name>
    <name type="synonym">Peniophora carnosa</name>
    <dbReference type="NCBI Taxonomy" id="650164"/>
    <lineage>
        <taxon>Eukaryota</taxon>
        <taxon>Fungi</taxon>
        <taxon>Dikarya</taxon>
        <taxon>Basidiomycota</taxon>
        <taxon>Agaricomycotina</taxon>
        <taxon>Agaricomycetes</taxon>
        <taxon>Polyporales</taxon>
        <taxon>Phanerochaetaceae</taxon>
        <taxon>Phanerochaete</taxon>
    </lineage>
</organism>
<dbReference type="OrthoDB" id="339151at2759"/>
<dbReference type="Proteomes" id="UP000008370">
    <property type="component" value="Unassembled WGS sequence"/>
</dbReference>
<dbReference type="PANTHER" id="PTHR10693:SF20">
    <property type="entry name" value="AT27578P"/>
    <property type="match status" value="1"/>
</dbReference>
<dbReference type="GeneID" id="18915404"/>
<dbReference type="FunCoup" id="K5WFK8">
    <property type="interactions" value="270"/>
</dbReference>
<feature type="compositionally biased region" description="Acidic residues" evidence="3">
    <location>
        <begin position="134"/>
        <end position="144"/>
    </location>
</feature>
<dbReference type="GO" id="GO:0034517">
    <property type="term" value="P:ribophagy"/>
    <property type="evidence" value="ECO:0007669"/>
    <property type="project" value="TreeGrafter"/>
</dbReference>
<dbReference type="CDD" id="cd00780">
    <property type="entry name" value="NTF2"/>
    <property type="match status" value="1"/>
</dbReference>
<dbReference type="Gene3D" id="3.30.70.330">
    <property type="match status" value="1"/>
</dbReference>
<dbReference type="InterPro" id="IPR000504">
    <property type="entry name" value="RRM_dom"/>
</dbReference>
<dbReference type="SUPFAM" id="SSF54427">
    <property type="entry name" value="NTF2-like"/>
    <property type="match status" value="1"/>
</dbReference>
<evidence type="ECO:0008006" key="8">
    <source>
        <dbReference type="Google" id="ProtNLM"/>
    </source>
</evidence>
<feature type="region of interest" description="Disordered" evidence="3">
    <location>
        <begin position="302"/>
        <end position="340"/>
    </location>
</feature>
<dbReference type="GO" id="GO:0003729">
    <property type="term" value="F:mRNA binding"/>
    <property type="evidence" value="ECO:0007669"/>
    <property type="project" value="TreeGrafter"/>
</dbReference>
<keyword evidence="7" id="KW-1185">Reference proteome</keyword>
<dbReference type="GO" id="GO:1990861">
    <property type="term" value="C:Ubp3-Bre5 deubiquitination complex"/>
    <property type="evidence" value="ECO:0007669"/>
    <property type="project" value="TreeGrafter"/>
</dbReference>
<dbReference type="PROSITE" id="PS50102">
    <property type="entry name" value="RRM"/>
    <property type="match status" value="1"/>
</dbReference>
<dbReference type="GO" id="GO:1990904">
    <property type="term" value="C:ribonucleoprotein complex"/>
    <property type="evidence" value="ECO:0007669"/>
    <property type="project" value="TreeGrafter"/>
</dbReference>
<dbReference type="RefSeq" id="XP_007393417.1">
    <property type="nucleotide sequence ID" value="XM_007393355.1"/>
</dbReference>
<feature type="compositionally biased region" description="Low complexity" evidence="3">
    <location>
        <begin position="196"/>
        <end position="205"/>
    </location>
</feature>
<feature type="compositionally biased region" description="Pro residues" evidence="3">
    <location>
        <begin position="238"/>
        <end position="264"/>
    </location>
</feature>
<evidence type="ECO:0000256" key="1">
    <source>
        <dbReference type="ARBA" id="ARBA00022884"/>
    </source>
</evidence>
<feature type="compositionally biased region" description="Pro residues" evidence="3">
    <location>
        <begin position="152"/>
        <end position="189"/>
    </location>
</feature>
<feature type="compositionally biased region" description="Low complexity" evidence="3">
    <location>
        <begin position="226"/>
        <end position="237"/>
    </location>
</feature>
<feature type="compositionally biased region" description="Basic and acidic residues" evidence="3">
    <location>
        <begin position="432"/>
        <end position="441"/>
    </location>
</feature>
<accession>K5WFK8</accession>
<gene>
    <name evidence="6" type="ORF">PHACADRAFT_252096</name>
</gene>
<keyword evidence="1 2" id="KW-0694">RNA-binding</keyword>
<dbReference type="AlphaFoldDB" id="K5WFK8"/>
<evidence type="ECO:0000256" key="3">
    <source>
        <dbReference type="SAM" id="MobiDB-lite"/>
    </source>
</evidence>
<dbReference type="InterPro" id="IPR012677">
    <property type="entry name" value="Nucleotide-bd_a/b_plait_sf"/>
</dbReference>
<dbReference type="InterPro" id="IPR035979">
    <property type="entry name" value="RBD_domain_sf"/>
</dbReference>
<proteinExistence type="predicted"/>
<dbReference type="CDD" id="cd00590">
    <property type="entry name" value="RRM_SF"/>
    <property type="match status" value="1"/>
</dbReference>
<dbReference type="STRING" id="650164.K5WFK8"/>
<dbReference type="PANTHER" id="PTHR10693">
    <property type="entry name" value="RAS GTPASE-ACTIVATING PROTEIN-BINDING PROTEIN"/>
    <property type="match status" value="1"/>
</dbReference>
<dbReference type="InterPro" id="IPR032710">
    <property type="entry name" value="NTF2-like_dom_sf"/>
</dbReference>
<dbReference type="InParanoid" id="K5WFK8"/>
<dbReference type="GO" id="GO:0005829">
    <property type="term" value="C:cytosol"/>
    <property type="evidence" value="ECO:0007669"/>
    <property type="project" value="TreeGrafter"/>
</dbReference>
<dbReference type="FunFam" id="3.10.450.50:FF:000003">
    <property type="entry name" value="Nuclear transport factor 2 family protein"/>
    <property type="match status" value="1"/>
</dbReference>
<dbReference type="EMBL" id="JH930470">
    <property type="protein sequence ID" value="EKM58090.1"/>
    <property type="molecule type" value="Genomic_DNA"/>
</dbReference>
<feature type="region of interest" description="Disordered" evidence="3">
    <location>
        <begin position="432"/>
        <end position="474"/>
    </location>
</feature>
<dbReference type="InterPro" id="IPR018222">
    <property type="entry name" value="Nuclear_transport_factor_2_euk"/>
</dbReference>
<dbReference type="InterPro" id="IPR002075">
    <property type="entry name" value="NTF2_dom"/>
</dbReference>
<reference evidence="6 7" key="1">
    <citation type="journal article" date="2012" name="BMC Genomics">
        <title>Comparative genomics of the white-rot fungi, Phanerochaete carnosa and P. chrysosporium, to elucidate the genetic basis of the distinct wood types they colonize.</title>
        <authorList>
            <person name="Suzuki H."/>
            <person name="MacDonald J."/>
            <person name="Syed K."/>
            <person name="Salamov A."/>
            <person name="Hori C."/>
            <person name="Aerts A."/>
            <person name="Henrissat B."/>
            <person name="Wiebenga A."/>
            <person name="vanKuyk P.A."/>
            <person name="Barry K."/>
            <person name="Lindquist E."/>
            <person name="LaButti K."/>
            <person name="Lapidus A."/>
            <person name="Lucas S."/>
            <person name="Coutinho P."/>
            <person name="Gong Y."/>
            <person name="Samejima M."/>
            <person name="Mahadevan R."/>
            <person name="Abou-Zaid M."/>
            <person name="de Vries R.P."/>
            <person name="Igarashi K."/>
            <person name="Yadav J.S."/>
            <person name="Grigoriev I.V."/>
            <person name="Master E.R."/>
        </authorList>
    </citation>
    <scope>NUCLEOTIDE SEQUENCE [LARGE SCALE GENOMIC DNA]</scope>
    <source>
        <strain evidence="6 7">HHB-10118-sp</strain>
    </source>
</reference>
<feature type="compositionally biased region" description="Low complexity" evidence="3">
    <location>
        <begin position="309"/>
        <end position="320"/>
    </location>
</feature>
<dbReference type="SUPFAM" id="SSF54928">
    <property type="entry name" value="RNA-binding domain, RBD"/>
    <property type="match status" value="1"/>
</dbReference>
<dbReference type="Gene3D" id="3.10.450.50">
    <property type="match status" value="1"/>
</dbReference>
<feature type="compositionally biased region" description="Gly residues" evidence="3">
    <location>
        <begin position="456"/>
        <end position="466"/>
    </location>
</feature>